<dbReference type="OrthoDB" id="2524554at2759"/>
<accession>A0A0D0ULT7</accession>
<feature type="transmembrane region" description="Helical" evidence="2">
    <location>
        <begin position="73"/>
        <end position="96"/>
    </location>
</feature>
<protein>
    <submittedName>
        <fullName evidence="3">Uncharacterized protein</fullName>
    </submittedName>
</protein>
<gene>
    <name evidence="3" type="ORF">I312_01296</name>
</gene>
<name>A0A0D0ULT7_CRYGA</name>
<evidence type="ECO:0000313" key="3">
    <source>
        <dbReference type="EMBL" id="KIR49143.1"/>
    </source>
</evidence>
<dbReference type="AlphaFoldDB" id="A0A0D0ULT7"/>
<reference evidence="3" key="1">
    <citation type="submission" date="2015-01" db="EMBL/GenBank/DDBJ databases">
        <title>The Genome Sequence of Cryptococcus gattii CA1280.</title>
        <authorList>
            <consortium name="The Broad Institute Genomics Platform"/>
            <person name="Cuomo C."/>
            <person name="Litvintseva A."/>
            <person name="Chen Y."/>
            <person name="Heitman J."/>
            <person name="Sun S."/>
            <person name="Springer D."/>
            <person name="Dromer F."/>
            <person name="Young S."/>
            <person name="Zeng Q."/>
            <person name="Gargeya S."/>
            <person name="Abouelleil A."/>
            <person name="Alvarado L."/>
            <person name="Chapman S.B."/>
            <person name="Gainer-Dewar J."/>
            <person name="Goldberg J."/>
            <person name="Griggs A."/>
            <person name="Gujja S."/>
            <person name="Hansen M."/>
            <person name="Howarth C."/>
            <person name="Imamovic A."/>
            <person name="Larimer J."/>
            <person name="Murphy C."/>
            <person name="Naylor J."/>
            <person name="Pearson M."/>
            <person name="Priest M."/>
            <person name="Roberts A."/>
            <person name="Saif S."/>
            <person name="Shea T."/>
            <person name="Sykes S."/>
            <person name="Wortman J."/>
            <person name="Nusbaum C."/>
            <person name="Birren B."/>
        </authorList>
    </citation>
    <scope>NUCLEOTIDE SEQUENCE [LARGE SCALE GENOMIC DNA]</scope>
    <source>
        <strain evidence="3">CA1280</strain>
    </source>
</reference>
<feature type="region of interest" description="Disordered" evidence="1">
    <location>
        <begin position="222"/>
        <end position="246"/>
    </location>
</feature>
<dbReference type="HOGENOM" id="CLU_387420_0_0_1"/>
<proteinExistence type="predicted"/>
<evidence type="ECO:0000256" key="1">
    <source>
        <dbReference type="SAM" id="MobiDB-lite"/>
    </source>
</evidence>
<sequence>MRSMRAIAPVIRRPTPLRHIPLITRPAAIPLSRSVSNLPRTPFSPPENLTDTTSEYSHSTLYAFSYLSRTIKYVLYSLLAIGGISVAAFEGVHLYVEKVCLAAPNREDTDEYGWASENQGWTGGPRGGTDPRLGMKARHALRGAWICQEWGAGSSGAVERSVHTSAFHPDFVAARSMISVPSESDEGAAIRGRLRVDRGYELADEYVDLAIKEARKKGLVFPPTLSGARPAGPPTEKQTSHAPQGDPAAMDLLLLKAGMLERINTIDSLSHAKDLYEQVLCSLNSSTGDEVGPGGRARVMRLAGKVGDLCARTGGRNEAMQWWGWGLEKAGVDIHAHSQTSQKTSQIVQQVKQDVKKGWFGKSAAASTPAPVTIASTAITTSPALPPPVLRATISLLTSASAQLATTSSLPAASSLQSLALFYLSNPLLQTEDSLASPSAALHTAWLIHRTSLLKLHLSSVLYALSKSSIEALPLVTGAQEQVERVITELVPLPAAFIQRGSALTAPAKILVRDALLTGAEIAYTKGTFLERSLPVAPSQTGGLLKAKRSQNPEEKAVRISTLESALECFERATALSALESGAGPVKAKAGEEEAVGRGEEWGKYWRGFVRTREKLGEALGIEQVKESEKISEKI</sequence>
<dbReference type="EMBL" id="KN847975">
    <property type="protein sequence ID" value="KIR49143.1"/>
    <property type="molecule type" value="Genomic_DNA"/>
</dbReference>
<keyword evidence="2" id="KW-0472">Membrane</keyword>
<evidence type="ECO:0000256" key="2">
    <source>
        <dbReference type="SAM" id="Phobius"/>
    </source>
</evidence>
<keyword evidence="2" id="KW-0812">Transmembrane</keyword>
<keyword evidence="2" id="KW-1133">Transmembrane helix</keyword>
<organism evidence="3">
    <name type="scientific">Cryptococcus bacillisporus CA1280</name>
    <dbReference type="NCBI Taxonomy" id="1296109"/>
    <lineage>
        <taxon>Eukaryota</taxon>
        <taxon>Fungi</taxon>
        <taxon>Dikarya</taxon>
        <taxon>Basidiomycota</taxon>
        <taxon>Agaricomycotina</taxon>
        <taxon>Tremellomycetes</taxon>
        <taxon>Tremellales</taxon>
        <taxon>Cryptococcaceae</taxon>
        <taxon>Cryptococcus</taxon>
        <taxon>Cryptococcus gattii species complex</taxon>
    </lineage>
</organism>